<sequence>SSRQKPAYKHLGQKFQAQEFLSKETYTPVSNRLDPLTYF</sequence>
<evidence type="ECO:0000313" key="2">
    <source>
        <dbReference type="Proteomes" id="UP000005025"/>
    </source>
</evidence>
<dbReference type="Proteomes" id="UP000005025">
    <property type="component" value="Unassembled WGS sequence"/>
</dbReference>
<feature type="non-terminal residue" evidence="1">
    <location>
        <position position="1"/>
    </location>
</feature>
<dbReference type="AlphaFoldDB" id="H1LEF0"/>
<name>H1LEF0_9LACO</name>
<accession>H1LEF0</accession>
<dbReference type="AntiFam" id="ANF00266">
    <property type="entry name" value="DNA repeat translations related to WP_020751851.1"/>
</dbReference>
<evidence type="ECO:0000313" key="1">
    <source>
        <dbReference type="EMBL" id="EHO52497.1"/>
    </source>
</evidence>
<dbReference type="HOGENOM" id="CLU_215358_0_0_9"/>
<dbReference type="EMBL" id="AGRJ01000098">
    <property type="protein sequence ID" value="EHO52497.1"/>
    <property type="molecule type" value="Genomic_DNA"/>
</dbReference>
<reference evidence="1 2" key="1">
    <citation type="submission" date="2011-09" db="EMBL/GenBank/DDBJ databases">
        <authorList>
            <person name="Weinstock G."/>
            <person name="Sodergren E."/>
            <person name="Clifton S."/>
            <person name="Fulton L."/>
            <person name="Fulton B."/>
            <person name="Courtney L."/>
            <person name="Fronick C."/>
            <person name="Harrison M."/>
            <person name="Strong C."/>
            <person name="Farmer C."/>
            <person name="Delahaunty K."/>
            <person name="Markovic C."/>
            <person name="Hall O."/>
            <person name="Minx P."/>
            <person name="Tomlinson C."/>
            <person name="Mitreva M."/>
            <person name="Hou S."/>
            <person name="Chen J."/>
            <person name="Wollam A."/>
            <person name="Pepin K.H."/>
            <person name="Johnson M."/>
            <person name="Bhonagiri V."/>
            <person name="Zhang X."/>
            <person name="Suruliraj S."/>
            <person name="Warren W."/>
            <person name="Chinwalla A."/>
            <person name="Mardis E.R."/>
            <person name="Wilson R.K."/>
        </authorList>
    </citation>
    <scope>NUCLEOTIDE SEQUENCE [LARGE SCALE GENOMIC DNA]</scope>
    <source>
        <strain evidence="1 2">F0435</strain>
    </source>
</reference>
<comment type="caution">
    <text evidence="1">The sequence shown here is derived from an EMBL/GenBank/DDBJ whole genome shotgun (WGS) entry which is preliminary data.</text>
</comment>
<protein>
    <submittedName>
        <fullName evidence="1">Uncharacterized protein</fullName>
    </submittedName>
</protein>
<organism evidence="1 2">
    <name type="scientific">Lentilactobacillus kisonensis F0435</name>
    <dbReference type="NCBI Taxonomy" id="797516"/>
    <lineage>
        <taxon>Bacteria</taxon>
        <taxon>Bacillati</taxon>
        <taxon>Bacillota</taxon>
        <taxon>Bacilli</taxon>
        <taxon>Lactobacillales</taxon>
        <taxon>Lactobacillaceae</taxon>
        <taxon>Lentilactobacillus</taxon>
    </lineage>
</organism>
<dbReference type="STRING" id="797516.HMPREF9104_00976"/>
<gene>
    <name evidence="1" type="ORF">HMPREF9104_00976</name>
</gene>
<proteinExistence type="predicted"/>
<dbReference type="NCBIfam" id="NF040509">
    <property type="entry name" value="Lacto_palin_RPT"/>
    <property type="match status" value="1"/>
</dbReference>